<evidence type="ECO:0000256" key="2">
    <source>
        <dbReference type="SAM" id="SignalP"/>
    </source>
</evidence>
<gene>
    <name evidence="3" type="ORF">NC653_011372</name>
</gene>
<protein>
    <submittedName>
        <fullName evidence="3">Uncharacterized protein</fullName>
    </submittedName>
</protein>
<evidence type="ECO:0000256" key="1">
    <source>
        <dbReference type="SAM" id="MobiDB-lite"/>
    </source>
</evidence>
<organism evidence="3 4">
    <name type="scientific">Populus alba x Populus x berolinensis</name>
    <dbReference type="NCBI Taxonomy" id="444605"/>
    <lineage>
        <taxon>Eukaryota</taxon>
        <taxon>Viridiplantae</taxon>
        <taxon>Streptophyta</taxon>
        <taxon>Embryophyta</taxon>
        <taxon>Tracheophyta</taxon>
        <taxon>Spermatophyta</taxon>
        <taxon>Magnoliopsida</taxon>
        <taxon>eudicotyledons</taxon>
        <taxon>Gunneridae</taxon>
        <taxon>Pentapetalae</taxon>
        <taxon>rosids</taxon>
        <taxon>fabids</taxon>
        <taxon>Malpighiales</taxon>
        <taxon>Salicaceae</taxon>
        <taxon>Saliceae</taxon>
        <taxon>Populus</taxon>
    </lineage>
</organism>
<dbReference type="InterPro" id="IPR003774">
    <property type="entry name" value="AlgH-like"/>
</dbReference>
<name>A0AAD6R220_9ROSI</name>
<dbReference type="SUPFAM" id="SSF143456">
    <property type="entry name" value="VC0467-like"/>
    <property type="match status" value="1"/>
</dbReference>
<dbReference type="Proteomes" id="UP001164929">
    <property type="component" value="Chromosome 4"/>
</dbReference>
<evidence type="ECO:0000313" key="3">
    <source>
        <dbReference type="EMBL" id="KAJ7000896.1"/>
    </source>
</evidence>
<feature type="region of interest" description="Disordered" evidence="1">
    <location>
        <begin position="992"/>
        <end position="1014"/>
    </location>
</feature>
<evidence type="ECO:0000313" key="4">
    <source>
        <dbReference type="Proteomes" id="UP001164929"/>
    </source>
</evidence>
<feature type="region of interest" description="Disordered" evidence="1">
    <location>
        <begin position="549"/>
        <end position="580"/>
    </location>
</feature>
<dbReference type="PANTHER" id="PTHR33167:SF70">
    <property type="entry name" value="DUF3741 DOMAIN-CONTAINING PROTEIN"/>
    <property type="match status" value="1"/>
</dbReference>
<feature type="compositionally biased region" description="Basic residues" evidence="1">
    <location>
        <begin position="894"/>
        <end position="906"/>
    </location>
</feature>
<sequence>MPRHMWKIMMAIGALLALKRLQMQAIKLGCHMPPPSPSADDWRPLLEADWRSFRARLVANEQALRPTEPSSTADPDIVVDQQPPQITIGDKWAHTIHEPEKGCLLIATEKLDGVHIFERTVILLLSNGPGSPYGIILNRPSLMSIKEMRSTALDVAGAFSNRPLFFGGPLEEGLFLVSPERGYDNDRVAESGVFEEVMKGVYYGTRESAGGAAEMARRNVVGLGDFRFFDGYCGWEKGQLKEEIQAGYWAVAACSPSVIGLNKEGTLGLREEVLWLMGLKTLESQASVWKILKKTGVHELHRLHKIQMDIMNEVRSKQSVICLDHVGTLQSNSFAFPHEGDRRRCHNPSLPLVAMNCHIPSASGADSVQSHFGSINVQNMQSGCGSTHDGSRLKDEYKHKKLQSRLFDLELPGDKYINDEDDARGAFVGSGVETHPPNWNCNVTYEKNCNMSTPSSVYSGCNGDAFSSIIHLRRTRGFTDLNEPFKVEEAHGTISFDTLGKATYSKEEIQGQDLSAKSCSGFQCLAKEVSQRHKEKDEGISQCNQHLDKEWGKKGRPPLNFNPASELAPQHRPPNNPRGSGWLDNIKSAEEVNLNAVLPKCCPNEAISDSNLISIGIQRKEEIPLGGLSWLRAISPCEGNSSVEMPESQKVNLDSLQRKYAELFACDSGTMKGLNQNFIQDSSSATNAHDAKDGRIGGDCSSNRKILGVPIFEKHTSKDQPSASSGLKPSCCVSETNDASFIKGGLLRTDLNQDPMESESVETQNTKILNAERHSVDCRASLRHPIDLNVRVTEEEAQVSICSLRTKDEIAIEIDLEAPVVLENEVDIISGGYIENDVGSISVHENITDCEDPKSDVVDFFEYMTLNLTENVVEEHNFEPMVLESIKDETSLPRRPRRGQARRGKHQKDFQRDVLPGLVCLSRNDVTEDLQMIEGLITATGGTWRSGLSQRNAPKRKAGRGRKRAATTAASPIVTAVSLPQTQQPDCGELGLEVAGWGKRTRRPPRPRYPQDKLDSEQLTPLNLLQTEPRCDYFDICGELLFMGRMKVKYHEKQRRMAMAGLSVPNQLEAR</sequence>
<reference evidence="3 4" key="1">
    <citation type="journal article" date="2023" name="Mol. Ecol. Resour.">
        <title>Chromosome-level genome assembly of a triploid poplar Populus alba 'Berolinensis'.</title>
        <authorList>
            <person name="Chen S."/>
            <person name="Yu Y."/>
            <person name="Wang X."/>
            <person name="Wang S."/>
            <person name="Zhang T."/>
            <person name="Zhou Y."/>
            <person name="He R."/>
            <person name="Meng N."/>
            <person name="Wang Y."/>
            <person name="Liu W."/>
            <person name="Liu Z."/>
            <person name="Liu J."/>
            <person name="Guo Q."/>
            <person name="Huang H."/>
            <person name="Sederoff R.R."/>
            <person name="Wang G."/>
            <person name="Qu G."/>
            <person name="Chen S."/>
        </authorList>
    </citation>
    <scope>NUCLEOTIDE SEQUENCE [LARGE SCALE GENOMIC DNA]</scope>
    <source>
        <strain evidence="3">SC-2020</strain>
    </source>
</reference>
<keyword evidence="2" id="KW-0732">Signal</keyword>
<dbReference type="EMBL" id="JAQIZT010000004">
    <property type="protein sequence ID" value="KAJ7000896.1"/>
    <property type="molecule type" value="Genomic_DNA"/>
</dbReference>
<accession>A0AAD6R220</accession>
<comment type="caution">
    <text evidence="3">The sequence shown here is derived from an EMBL/GenBank/DDBJ whole genome shotgun (WGS) entry which is preliminary data.</text>
</comment>
<feature type="chain" id="PRO_5042093487" evidence="2">
    <location>
        <begin position="26"/>
        <end position="1071"/>
    </location>
</feature>
<keyword evidence="4" id="KW-1185">Reference proteome</keyword>
<feature type="signal peptide" evidence="2">
    <location>
        <begin position="1"/>
        <end position="25"/>
    </location>
</feature>
<dbReference type="InterPro" id="IPR008581">
    <property type="entry name" value="DUF863_pln"/>
</dbReference>
<dbReference type="Pfam" id="PF05904">
    <property type="entry name" value="DUF863"/>
    <property type="match status" value="3"/>
</dbReference>
<dbReference type="Gene3D" id="3.40.1740.10">
    <property type="entry name" value="VC0467-like"/>
    <property type="match status" value="1"/>
</dbReference>
<feature type="compositionally biased region" description="Basic residues" evidence="1">
    <location>
        <begin position="953"/>
        <end position="965"/>
    </location>
</feature>
<feature type="region of interest" description="Disordered" evidence="1">
    <location>
        <begin position="944"/>
        <end position="970"/>
    </location>
</feature>
<dbReference type="Pfam" id="PF02622">
    <property type="entry name" value="DUF179"/>
    <property type="match status" value="1"/>
</dbReference>
<dbReference type="PANTHER" id="PTHR33167">
    <property type="entry name" value="TRANSCRIPTION FACTOR, PUTATIVE (DUF863)-RELATED"/>
    <property type="match status" value="1"/>
</dbReference>
<feature type="region of interest" description="Disordered" evidence="1">
    <location>
        <begin position="889"/>
        <end position="908"/>
    </location>
</feature>
<proteinExistence type="predicted"/>
<dbReference type="AlphaFoldDB" id="A0AAD6R220"/>